<dbReference type="Proteomes" id="UP001295740">
    <property type="component" value="Unassembled WGS sequence"/>
</dbReference>
<organism evidence="5 6">
    <name type="scientific">Anthostomella pinea</name>
    <dbReference type="NCBI Taxonomy" id="933095"/>
    <lineage>
        <taxon>Eukaryota</taxon>
        <taxon>Fungi</taxon>
        <taxon>Dikarya</taxon>
        <taxon>Ascomycota</taxon>
        <taxon>Pezizomycotina</taxon>
        <taxon>Sordariomycetes</taxon>
        <taxon>Xylariomycetidae</taxon>
        <taxon>Xylariales</taxon>
        <taxon>Xylariaceae</taxon>
        <taxon>Anthostomella</taxon>
    </lineage>
</organism>
<sequence length="428" mass="45549">MKLFILLATATTAAARCLPQYAMCPDFLGAPTCSDNNTGPLGTSPTDFTIIGPALQAVHESVQPPTGLALDNDYNIYLTYPRNSGQTPSNVVIADNFTSESPWPSASIQNCTAGQDVSTCFLNVQNVVLDSIGQMWIVDSGIPSSQMGSGDALPGGAKIMSFNTTTRQLIATYPIPADLLANGTNANDVRINNTLGTAGFAFITDESPYGSVLAGDLATNTWVKRLGNTTAVKADPKYVGSFDGAPLYAWNGTKKGYLTTGADGIALASGNMYWGALASRRFYYIPQSVLADFSLSDAEVEDGVVDPGQLGSEQAGFTADDNGRLYMLASEQNAIYYVDTQQSQVTEEVNGIPPGGSGPAPPENYVVKSLVRSGLIQHADSAAIMPDGYLYFCTNQLELRPANQYRNVDRRRGPFRSYRVYIGAGPAV</sequence>
<proteinExistence type="inferred from homology"/>
<dbReference type="PANTHER" id="PTHR10009">
    <property type="entry name" value="PROTEIN YELLOW-RELATED"/>
    <property type="match status" value="1"/>
</dbReference>
<dbReference type="AlphaFoldDB" id="A0AAI8V381"/>
<dbReference type="SUPFAM" id="SSF101898">
    <property type="entry name" value="NHL repeat"/>
    <property type="match status" value="1"/>
</dbReference>
<dbReference type="Pfam" id="PF03022">
    <property type="entry name" value="MRJP"/>
    <property type="match status" value="1"/>
</dbReference>
<evidence type="ECO:0000256" key="1">
    <source>
        <dbReference type="ARBA" id="ARBA00004613"/>
    </source>
</evidence>
<keyword evidence="6" id="KW-1185">Reference proteome</keyword>
<gene>
    <name evidence="5" type="ORF">KHLLAP_LOCUS531</name>
</gene>
<keyword evidence="3" id="KW-0964">Secreted</keyword>
<name>A0AAI8V381_9PEZI</name>
<reference evidence="5" key="1">
    <citation type="submission" date="2023-10" db="EMBL/GenBank/DDBJ databases">
        <authorList>
            <person name="Hackl T."/>
        </authorList>
    </citation>
    <scope>NUCLEOTIDE SEQUENCE</scope>
</reference>
<keyword evidence="4" id="KW-0732">Signal</keyword>
<evidence type="ECO:0000256" key="3">
    <source>
        <dbReference type="ARBA" id="ARBA00022525"/>
    </source>
</evidence>
<feature type="signal peptide" evidence="4">
    <location>
        <begin position="1"/>
        <end position="15"/>
    </location>
</feature>
<feature type="chain" id="PRO_5042577190" evidence="4">
    <location>
        <begin position="16"/>
        <end position="428"/>
    </location>
</feature>
<dbReference type="Gene3D" id="2.120.10.30">
    <property type="entry name" value="TolB, C-terminal domain"/>
    <property type="match status" value="1"/>
</dbReference>
<comment type="subcellular location">
    <subcellularLocation>
        <location evidence="1">Secreted</location>
    </subcellularLocation>
</comment>
<dbReference type="EMBL" id="CAUWAG010000003">
    <property type="protein sequence ID" value="CAJ2500063.1"/>
    <property type="molecule type" value="Genomic_DNA"/>
</dbReference>
<comment type="caution">
    <text evidence="5">The sequence shown here is derived from an EMBL/GenBank/DDBJ whole genome shotgun (WGS) entry which is preliminary data.</text>
</comment>
<evidence type="ECO:0000313" key="6">
    <source>
        <dbReference type="Proteomes" id="UP001295740"/>
    </source>
</evidence>
<dbReference type="InterPro" id="IPR017996">
    <property type="entry name" value="MRJP/yellow-related"/>
</dbReference>
<dbReference type="InterPro" id="IPR011042">
    <property type="entry name" value="6-blade_b-propeller_TolB-like"/>
</dbReference>
<evidence type="ECO:0000256" key="2">
    <source>
        <dbReference type="ARBA" id="ARBA00009127"/>
    </source>
</evidence>
<evidence type="ECO:0000256" key="4">
    <source>
        <dbReference type="SAM" id="SignalP"/>
    </source>
</evidence>
<protein>
    <submittedName>
        <fullName evidence="5">Uu.00g029160.m01.CDS01</fullName>
    </submittedName>
</protein>
<accession>A0AAI8V381</accession>
<dbReference type="PANTHER" id="PTHR10009:SF17">
    <property type="entry name" value="MAJOR ROYAL JELLY PROTEIN"/>
    <property type="match status" value="1"/>
</dbReference>
<dbReference type="GO" id="GO:0005576">
    <property type="term" value="C:extracellular region"/>
    <property type="evidence" value="ECO:0007669"/>
    <property type="project" value="UniProtKB-SubCell"/>
</dbReference>
<comment type="similarity">
    <text evidence="2">Belongs to the major royal jelly protein family.</text>
</comment>
<evidence type="ECO:0000313" key="5">
    <source>
        <dbReference type="EMBL" id="CAJ2500063.1"/>
    </source>
</evidence>